<dbReference type="CDD" id="cd16148">
    <property type="entry name" value="sulfatase_like"/>
    <property type="match status" value="1"/>
</dbReference>
<sequence>MPALDSRKGFSRWLCWHGAANGLLAALVAATLVTPASIHNGWSLLFLSLALPGHFLFLAALLALPAGLAGLWRRRFALWLAVGTFTAGLILVCANHEVFRLYRFHLNSMVWNLITGGAAGDILAFSPLMWALSLAAVTAIALGQWLLARFLARRHLPSGGRLAAASAAVMICGQLLYAWGDAAGYTPVTAQLRYIPWAQPVTAKGLMRDLGVEVKTADRLPRHKGGSLQYPRAPLQCSAEMPPNILVLMVDSLRFDMLDPQVMPNAYAFAQNALQFERHYSNSNATRFGVFSFFYGLPGSYWFDMLGRQRGAALMTELQRKDYDFFLYGSAPLNSPEFDKTVFAQLPEEELHWPPRELKKQSTVAADRYIAEHFNRYLDEGEREKPFFGFLFFDAPHGFAIPEDTPPAFQPVVENVNYLALDNDYDPLPFLNRYKSSIHFNDSLIGDILQRLRQEQLLDNTIVVITGDHGQEFNETGKNFWGHNSNFSEWQTRVPMVIHWPGREPQRIGGLSSHLDMAPTLMKHALGCDNPLYDYTTGIDMLAPLPADRALLFNSWSRKAVRRGELIYQFEQLGGGEVYDLDYNAQGESTFDRGSLVQALEDMGAFYR</sequence>
<dbReference type="InterPro" id="IPR000917">
    <property type="entry name" value="Sulfatase_N"/>
</dbReference>
<protein>
    <submittedName>
        <fullName evidence="4">Uncharacterized protein</fullName>
    </submittedName>
</protein>
<keyword evidence="1" id="KW-1133">Transmembrane helix</keyword>
<organism evidence="4 5">
    <name type="scientific">Microbulbifer rhizosphaerae</name>
    <dbReference type="NCBI Taxonomy" id="1562603"/>
    <lineage>
        <taxon>Bacteria</taxon>
        <taxon>Pseudomonadati</taxon>
        <taxon>Pseudomonadota</taxon>
        <taxon>Gammaproteobacteria</taxon>
        <taxon>Cellvibrionales</taxon>
        <taxon>Microbulbiferaceae</taxon>
        <taxon>Microbulbifer</taxon>
    </lineage>
</organism>
<evidence type="ECO:0000259" key="3">
    <source>
        <dbReference type="Pfam" id="PF11893"/>
    </source>
</evidence>
<proteinExistence type="predicted"/>
<dbReference type="InterPro" id="IPR024588">
    <property type="entry name" value="YejM_N"/>
</dbReference>
<dbReference type="InterPro" id="IPR012159">
    <property type="entry name" value="YejM-like"/>
</dbReference>
<keyword evidence="1" id="KW-0812">Transmembrane</keyword>
<evidence type="ECO:0000313" key="4">
    <source>
        <dbReference type="EMBL" id="MBB3061140.1"/>
    </source>
</evidence>
<keyword evidence="1" id="KW-0472">Membrane</keyword>
<evidence type="ECO:0000256" key="1">
    <source>
        <dbReference type="SAM" id="Phobius"/>
    </source>
</evidence>
<evidence type="ECO:0000259" key="2">
    <source>
        <dbReference type="Pfam" id="PF00884"/>
    </source>
</evidence>
<dbReference type="Proteomes" id="UP000535937">
    <property type="component" value="Unassembled WGS sequence"/>
</dbReference>
<feature type="domain" description="Inner membrane protein YejM N-terminal" evidence="3">
    <location>
        <begin position="6"/>
        <end position="237"/>
    </location>
</feature>
<feature type="transmembrane region" description="Helical" evidence="1">
    <location>
        <begin position="14"/>
        <end position="38"/>
    </location>
</feature>
<reference evidence="4 5" key="1">
    <citation type="submission" date="2020-08" db="EMBL/GenBank/DDBJ databases">
        <title>Genomic Encyclopedia of Type Strains, Phase III (KMG-III): the genomes of soil and plant-associated and newly described type strains.</title>
        <authorList>
            <person name="Whitman W."/>
        </authorList>
    </citation>
    <scope>NUCLEOTIDE SEQUENCE [LARGE SCALE GENOMIC DNA]</scope>
    <source>
        <strain evidence="4 5">CECT 8799</strain>
    </source>
</reference>
<dbReference type="InterPro" id="IPR052701">
    <property type="entry name" value="GAG_Ulvan_Degrading_Sulfatases"/>
</dbReference>
<dbReference type="SUPFAM" id="SSF53649">
    <property type="entry name" value="Alkaline phosphatase-like"/>
    <property type="match status" value="1"/>
</dbReference>
<dbReference type="PANTHER" id="PTHR43751:SF3">
    <property type="entry name" value="SULFATASE N-TERMINAL DOMAIN-CONTAINING PROTEIN"/>
    <property type="match status" value="1"/>
</dbReference>
<evidence type="ECO:0000313" key="5">
    <source>
        <dbReference type="Proteomes" id="UP000535937"/>
    </source>
</evidence>
<feature type="transmembrane region" description="Helical" evidence="1">
    <location>
        <begin position="122"/>
        <end position="147"/>
    </location>
</feature>
<dbReference type="Gene3D" id="3.40.720.10">
    <property type="entry name" value="Alkaline Phosphatase, subunit A"/>
    <property type="match status" value="1"/>
</dbReference>
<accession>A0A7W4WBB8</accession>
<gene>
    <name evidence="4" type="ORF">FHS09_001973</name>
</gene>
<name>A0A7W4WBB8_9GAMM</name>
<feature type="transmembrane region" description="Helical" evidence="1">
    <location>
        <begin position="159"/>
        <end position="179"/>
    </location>
</feature>
<dbReference type="AlphaFoldDB" id="A0A7W4WBB8"/>
<dbReference type="PIRSF" id="PIRSF004950">
    <property type="entry name" value="Mmb_sulf_HI0842"/>
    <property type="match status" value="1"/>
</dbReference>
<keyword evidence="5" id="KW-1185">Reference proteome</keyword>
<dbReference type="InterPro" id="IPR017850">
    <property type="entry name" value="Alkaline_phosphatase_core_sf"/>
</dbReference>
<dbReference type="Pfam" id="PF00884">
    <property type="entry name" value="Sulfatase"/>
    <property type="match status" value="1"/>
</dbReference>
<feature type="domain" description="Sulfatase N-terminal" evidence="2">
    <location>
        <begin position="243"/>
        <end position="525"/>
    </location>
</feature>
<dbReference type="Pfam" id="PF11893">
    <property type="entry name" value="DUF3413"/>
    <property type="match status" value="1"/>
</dbReference>
<feature type="transmembrane region" description="Helical" evidence="1">
    <location>
        <begin position="76"/>
        <end position="102"/>
    </location>
</feature>
<comment type="caution">
    <text evidence="4">The sequence shown here is derived from an EMBL/GenBank/DDBJ whole genome shotgun (WGS) entry which is preliminary data.</text>
</comment>
<feature type="transmembrane region" description="Helical" evidence="1">
    <location>
        <begin position="44"/>
        <end position="64"/>
    </location>
</feature>
<dbReference type="PANTHER" id="PTHR43751">
    <property type="entry name" value="SULFATASE"/>
    <property type="match status" value="1"/>
</dbReference>
<dbReference type="EMBL" id="JACHWZ010000008">
    <property type="protein sequence ID" value="MBB3061140.1"/>
    <property type="molecule type" value="Genomic_DNA"/>
</dbReference>
<dbReference type="RefSeq" id="WP_183459269.1">
    <property type="nucleotide sequence ID" value="NZ_JACHWZ010000008.1"/>
</dbReference>